<proteinExistence type="predicted"/>
<sequence length="153" mass="18080">FDLIWADVDTKTLFAVELKTIGDQRLYISDKSKQSTNYNKIDLQLKKYSDFIKDHQDDLLSHYQRVFQVKKKLGILPSGLKCLDSLDYFTFEEEPILLIGDCAQEWINQQSERLNKALKDIAYGCFYQGKSTRQFYIPEKTKPNKYIFKQPFE</sequence>
<dbReference type="EMBL" id="BARV01025313">
    <property type="protein sequence ID" value="GAI43055.1"/>
    <property type="molecule type" value="Genomic_DNA"/>
</dbReference>
<gene>
    <name evidence="1" type="ORF">S06H3_41135</name>
</gene>
<evidence type="ECO:0000313" key="1">
    <source>
        <dbReference type="EMBL" id="GAI43055.1"/>
    </source>
</evidence>
<organism evidence="1">
    <name type="scientific">marine sediment metagenome</name>
    <dbReference type="NCBI Taxonomy" id="412755"/>
    <lineage>
        <taxon>unclassified sequences</taxon>
        <taxon>metagenomes</taxon>
        <taxon>ecological metagenomes</taxon>
    </lineage>
</organism>
<name>X1PW28_9ZZZZ</name>
<comment type="caution">
    <text evidence="1">The sequence shown here is derived from an EMBL/GenBank/DDBJ whole genome shotgun (WGS) entry which is preliminary data.</text>
</comment>
<dbReference type="AlphaFoldDB" id="X1PW28"/>
<feature type="non-terminal residue" evidence="1">
    <location>
        <position position="1"/>
    </location>
</feature>
<reference evidence="1" key="1">
    <citation type="journal article" date="2014" name="Front. Microbiol.">
        <title>High frequency of phylogenetically diverse reductive dehalogenase-homologous genes in deep subseafloor sedimentary metagenomes.</title>
        <authorList>
            <person name="Kawai M."/>
            <person name="Futagami T."/>
            <person name="Toyoda A."/>
            <person name="Takaki Y."/>
            <person name="Nishi S."/>
            <person name="Hori S."/>
            <person name="Arai W."/>
            <person name="Tsubouchi T."/>
            <person name="Morono Y."/>
            <person name="Uchiyama I."/>
            <person name="Ito T."/>
            <person name="Fujiyama A."/>
            <person name="Inagaki F."/>
            <person name="Takami H."/>
        </authorList>
    </citation>
    <scope>NUCLEOTIDE SEQUENCE</scope>
    <source>
        <strain evidence="1">Expedition CK06-06</strain>
    </source>
</reference>
<evidence type="ECO:0008006" key="2">
    <source>
        <dbReference type="Google" id="ProtNLM"/>
    </source>
</evidence>
<protein>
    <recommendedName>
        <fullName evidence="2">DUF4263 domain-containing protein</fullName>
    </recommendedName>
</protein>
<accession>X1PW28</accession>